<keyword evidence="3" id="KW-1185">Reference proteome</keyword>
<name>A0A135SYZ4_9PEZI</name>
<dbReference type="AlphaFoldDB" id="A0A135SYZ4"/>
<organism evidence="2 3">
    <name type="scientific">Colletotrichum simmondsii</name>
    <dbReference type="NCBI Taxonomy" id="703756"/>
    <lineage>
        <taxon>Eukaryota</taxon>
        <taxon>Fungi</taxon>
        <taxon>Dikarya</taxon>
        <taxon>Ascomycota</taxon>
        <taxon>Pezizomycotina</taxon>
        <taxon>Sordariomycetes</taxon>
        <taxon>Hypocreomycetidae</taxon>
        <taxon>Glomerellales</taxon>
        <taxon>Glomerellaceae</taxon>
        <taxon>Colletotrichum</taxon>
        <taxon>Colletotrichum acutatum species complex</taxon>
    </lineage>
</organism>
<evidence type="ECO:0000313" key="3">
    <source>
        <dbReference type="Proteomes" id="UP000070328"/>
    </source>
</evidence>
<feature type="compositionally biased region" description="Polar residues" evidence="1">
    <location>
        <begin position="226"/>
        <end position="236"/>
    </location>
</feature>
<protein>
    <submittedName>
        <fullName evidence="2">Uncharacterized protein</fullName>
    </submittedName>
</protein>
<dbReference type="Proteomes" id="UP000070328">
    <property type="component" value="Unassembled WGS sequence"/>
</dbReference>
<accession>A0A135SYZ4</accession>
<gene>
    <name evidence="2" type="ORF">CSIM01_03312</name>
</gene>
<evidence type="ECO:0000313" key="2">
    <source>
        <dbReference type="EMBL" id="KXH41106.1"/>
    </source>
</evidence>
<feature type="region of interest" description="Disordered" evidence="1">
    <location>
        <begin position="167"/>
        <end position="190"/>
    </location>
</feature>
<feature type="compositionally biased region" description="Basic and acidic residues" evidence="1">
    <location>
        <begin position="171"/>
        <end position="181"/>
    </location>
</feature>
<comment type="caution">
    <text evidence="2">The sequence shown here is derived from an EMBL/GenBank/DDBJ whole genome shotgun (WGS) entry which is preliminary data.</text>
</comment>
<feature type="compositionally biased region" description="Polar residues" evidence="1">
    <location>
        <begin position="247"/>
        <end position="274"/>
    </location>
</feature>
<evidence type="ECO:0000256" key="1">
    <source>
        <dbReference type="SAM" id="MobiDB-lite"/>
    </source>
</evidence>
<sequence>MQCQQYSLHSFGLIPSSQGAPLSWMTALGRLGTDGPGRSPVSTGYLLPRFQHGDTRLGRCHEGSMAVVVETQKVRSVRKVLSYLMQLAKEGHQQLAVVASSRVRKKDEVIRHTGRTWLRKKVPLLQLCLPRSCHPILLEPNSSPNSPHSRVPTPILPLFAGFAVSPGPRLRSQDPRPDDHTQATVRRATHPAVPVPFQPSFFSLERPMPVADDFFFPALSSASLTRTIPSNDSSGSRFLRTPRGSFRYSSSSTKVSNDWSQANTSKRNARQGSRTGVPKYELLTWRCCGRNTQMPSQIFRA</sequence>
<reference evidence="2 3" key="1">
    <citation type="submission" date="2014-02" db="EMBL/GenBank/DDBJ databases">
        <title>The genome sequence of Colletotrichum simmondsii CBS122122.</title>
        <authorList>
            <person name="Baroncelli R."/>
            <person name="Thon M.R."/>
        </authorList>
    </citation>
    <scope>NUCLEOTIDE SEQUENCE [LARGE SCALE GENOMIC DNA]</scope>
    <source>
        <strain evidence="2 3">CBS122122</strain>
    </source>
</reference>
<proteinExistence type="predicted"/>
<dbReference type="EMBL" id="JFBX01000347">
    <property type="protein sequence ID" value="KXH41106.1"/>
    <property type="molecule type" value="Genomic_DNA"/>
</dbReference>
<feature type="region of interest" description="Disordered" evidence="1">
    <location>
        <begin position="226"/>
        <end position="275"/>
    </location>
</feature>